<dbReference type="InterPro" id="IPR024788">
    <property type="entry name" value="Malectin-like_Carb-bd_dom"/>
</dbReference>
<accession>A0A9E7GS11</accession>
<evidence type="ECO:0000256" key="16">
    <source>
        <dbReference type="PROSITE-ProRule" id="PRU10141"/>
    </source>
</evidence>
<keyword evidence="14 18" id="KW-0472">Membrane</keyword>
<evidence type="ECO:0000256" key="4">
    <source>
        <dbReference type="ARBA" id="ARBA00022448"/>
    </source>
</evidence>
<evidence type="ECO:0000256" key="3">
    <source>
        <dbReference type="ARBA" id="ARBA00008572"/>
    </source>
</evidence>
<dbReference type="PANTHER" id="PTHR43243">
    <property type="entry name" value="INNER MEMBRANE TRANSPORTER YGJI-RELATED"/>
    <property type="match status" value="1"/>
</dbReference>
<dbReference type="PROSITE" id="PS50011">
    <property type="entry name" value="PROTEIN_KINASE_DOM"/>
    <property type="match status" value="1"/>
</dbReference>
<keyword evidence="5" id="KW-0723">Serine/threonine-protein kinase</keyword>
<evidence type="ECO:0000313" key="20">
    <source>
        <dbReference type="EMBL" id="URE18043.1"/>
    </source>
</evidence>
<dbReference type="GO" id="GO:0004674">
    <property type="term" value="F:protein serine/threonine kinase activity"/>
    <property type="evidence" value="ECO:0007669"/>
    <property type="project" value="UniProtKB-KW"/>
</dbReference>
<dbReference type="InterPro" id="IPR011009">
    <property type="entry name" value="Kinase-like_dom_sf"/>
</dbReference>
<dbReference type="GO" id="GO:0005524">
    <property type="term" value="F:ATP binding"/>
    <property type="evidence" value="ECO:0007669"/>
    <property type="project" value="UniProtKB-UniRule"/>
</dbReference>
<evidence type="ECO:0000256" key="7">
    <source>
        <dbReference type="ARBA" id="ARBA00022692"/>
    </source>
</evidence>
<feature type="region of interest" description="Disordered" evidence="17">
    <location>
        <begin position="1479"/>
        <end position="1500"/>
    </location>
</feature>
<protein>
    <submittedName>
        <fullName evidence="20">Di-glucose binding within endoplasmic reticulum</fullName>
    </submittedName>
</protein>
<evidence type="ECO:0000256" key="10">
    <source>
        <dbReference type="ARBA" id="ARBA00022777"/>
    </source>
</evidence>
<feature type="transmembrane region" description="Helical" evidence="18">
    <location>
        <begin position="461"/>
        <end position="480"/>
    </location>
</feature>
<name>A0A9E7GS11_9LILI</name>
<dbReference type="FunFam" id="1.20.1740.10:FF:000035">
    <property type="entry name" value="Cationic amino acid transporter 5"/>
    <property type="match status" value="1"/>
</dbReference>
<feature type="transmembrane region" description="Helical" evidence="18">
    <location>
        <begin position="110"/>
        <end position="132"/>
    </location>
</feature>
<keyword evidence="8" id="KW-0732">Signal</keyword>
<feature type="binding site" evidence="16">
    <location>
        <position position="1197"/>
    </location>
    <ligand>
        <name>ATP</name>
        <dbReference type="ChEBI" id="CHEBI:30616"/>
    </ligand>
</feature>
<dbReference type="GO" id="GO:0015189">
    <property type="term" value="F:L-lysine transmembrane transporter activity"/>
    <property type="evidence" value="ECO:0007669"/>
    <property type="project" value="TreeGrafter"/>
</dbReference>
<reference evidence="20" key="1">
    <citation type="submission" date="2022-05" db="EMBL/GenBank/DDBJ databases">
        <title>The Musa troglodytarum L. genome provides insights into the mechanism of non-climacteric behaviour and enrichment of carotenoids.</title>
        <authorList>
            <person name="Wang J."/>
        </authorList>
    </citation>
    <scope>NUCLEOTIDE SEQUENCE</scope>
    <source>
        <tissue evidence="20">Leaf</tissue>
    </source>
</reference>
<keyword evidence="15" id="KW-0325">Glycoprotein</keyword>
<proteinExistence type="inferred from homology"/>
<evidence type="ECO:0000256" key="9">
    <source>
        <dbReference type="ARBA" id="ARBA00022741"/>
    </source>
</evidence>
<dbReference type="GO" id="GO:0005886">
    <property type="term" value="C:plasma membrane"/>
    <property type="evidence" value="ECO:0007669"/>
    <property type="project" value="TreeGrafter"/>
</dbReference>
<feature type="transmembrane region" description="Helical" evidence="18">
    <location>
        <begin position="518"/>
        <end position="537"/>
    </location>
</feature>
<feature type="transmembrane region" description="Helical" evidence="18">
    <location>
        <begin position="270"/>
        <end position="291"/>
    </location>
</feature>
<comment type="subcellular location">
    <subcellularLocation>
        <location evidence="1">Membrane</location>
        <topology evidence="1">Multi-pass membrane protein</topology>
    </subcellularLocation>
    <subcellularLocation>
        <location evidence="2">Membrane</location>
        <topology evidence="2">Single-pass membrane protein</topology>
    </subcellularLocation>
</comment>
<gene>
    <name evidence="20" type="ORF">MUK42_10377</name>
</gene>
<dbReference type="InterPro" id="IPR001245">
    <property type="entry name" value="Ser-Thr/Tyr_kinase_cat_dom"/>
</dbReference>
<keyword evidence="21" id="KW-1185">Reference proteome</keyword>
<dbReference type="InterPro" id="IPR000719">
    <property type="entry name" value="Prot_kinase_dom"/>
</dbReference>
<dbReference type="InterPro" id="IPR002293">
    <property type="entry name" value="AA/rel_permease1"/>
</dbReference>
<dbReference type="InterPro" id="IPR008271">
    <property type="entry name" value="Ser/Thr_kinase_AS"/>
</dbReference>
<keyword evidence="4" id="KW-0813">Transport</keyword>
<feature type="transmembrane region" description="Helical" evidence="18">
    <location>
        <begin position="1079"/>
        <end position="1102"/>
    </location>
</feature>
<feature type="transmembrane region" description="Helical" evidence="18">
    <location>
        <begin position="231"/>
        <end position="250"/>
    </location>
</feature>
<comment type="similarity">
    <text evidence="3">Belongs to the amino acid-polyamine-organocation (APC) superfamily. Cationic amino acid transporter (CAT) (TC 2.A.3.3) family.</text>
</comment>
<organism evidence="20 21">
    <name type="scientific">Musa troglodytarum</name>
    <name type="common">fe'i banana</name>
    <dbReference type="NCBI Taxonomy" id="320322"/>
    <lineage>
        <taxon>Eukaryota</taxon>
        <taxon>Viridiplantae</taxon>
        <taxon>Streptophyta</taxon>
        <taxon>Embryophyta</taxon>
        <taxon>Tracheophyta</taxon>
        <taxon>Spermatophyta</taxon>
        <taxon>Magnoliopsida</taxon>
        <taxon>Liliopsida</taxon>
        <taxon>Zingiberales</taxon>
        <taxon>Musaceae</taxon>
        <taxon>Musa</taxon>
    </lineage>
</organism>
<dbReference type="FunFam" id="2.60.120.430:FF:000012">
    <property type="entry name" value="Putative receptor-like protein kinase"/>
    <property type="match status" value="1"/>
</dbReference>
<evidence type="ECO:0000256" key="6">
    <source>
        <dbReference type="ARBA" id="ARBA00022679"/>
    </source>
</evidence>
<keyword evidence="13 18" id="KW-1133">Transmembrane helix</keyword>
<evidence type="ECO:0000256" key="17">
    <source>
        <dbReference type="SAM" id="MobiDB-lite"/>
    </source>
</evidence>
<dbReference type="Gene3D" id="1.10.510.10">
    <property type="entry name" value="Transferase(Phosphotransferase) domain 1"/>
    <property type="match status" value="1"/>
</dbReference>
<feature type="transmembrane region" description="Helical" evidence="18">
    <location>
        <begin position="429"/>
        <end position="449"/>
    </location>
</feature>
<feature type="transmembrane region" description="Helical" evidence="18">
    <location>
        <begin position="349"/>
        <end position="372"/>
    </location>
</feature>
<dbReference type="PROSITE" id="PS00108">
    <property type="entry name" value="PROTEIN_KINASE_ST"/>
    <property type="match status" value="1"/>
</dbReference>
<keyword evidence="12" id="KW-0029">Amino-acid transport</keyword>
<dbReference type="PANTHER" id="PTHR43243:SF1">
    <property type="entry name" value="CATIONIC AMINO ACID TRANSPORTER 1"/>
    <property type="match status" value="1"/>
</dbReference>
<dbReference type="CDD" id="cd14066">
    <property type="entry name" value="STKc_IRAK"/>
    <property type="match status" value="1"/>
</dbReference>
<evidence type="ECO:0000256" key="11">
    <source>
        <dbReference type="ARBA" id="ARBA00022840"/>
    </source>
</evidence>
<dbReference type="SMART" id="SM00220">
    <property type="entry name" value="S_TKc"/>
    <property type="match status" value="1"/>
</dbReference>
<feature type="transmembrane region" description="Helical" evidence="18">
    <location>
        <begin position="208"/>
        <end position="224"/>
    </location>
</feature>
<feature type="domain" description="Protein kinase" evidence="19">
    <location>
        <begin position="1169"/>
        <end position="1443"/>
    </location>
</feature>
<feature type="transmembrane region" description="Helical" evidence="18">
    <location>
        <begin position="77"/>
        <end position="98"/>
    </location>
</feature>
<feature type="transmembrane region" description="Helical" evidence="18">
    <location>
        <begin position="401"/>
        <end position="423"/>
    </location>
</feature>
<evidence type="ECO:0000256" key="5">
    <source>
        <dbReference type="ARBA" id="ARBA00022527"/>
    </source>
</evidence>
<dbReference type="SUPFAM" id="SSF56112">
    <property type="entry name" value="Protein kinase-like (PK-like)"/>
    <property type="match status" value="1"/>
</dbReference>
<evidence type="ECO:0000256" key="8">
    <source>
        <dbReference type="ARBA" id="ARBA00022729"/>
    </source>
</evidence>
<evidence type="ECO:0000256" key="1">
    <source>
        <dbReference type="ARBA" id="ARBA00004141"/>
    </source>
</evidence>
<dbReference type="Pfam" id="PF13520">
    <property type="entry name" value="AA_permease_2"/>
    <property type="match status" value="1"/>
</dbReference>
<dbReference type="Gene3D" id="2.60.120.430">
    <property type="entry name" value="Galactose-binding lectin"/>
    <property type="match status" value="2"/>
</dbReference>
<dbReference type="EMBL" id="CP097509">
    <property type="protein sequence ID" value="URE18043.1"/>
    <property type="molecule type" value="Genomic_DNA"/>
</dbReference>
<dbReference type="Proteomes" id="UP001055439">
    <property type="component" value="Chromosome 7"/>
</dbReference>
<dbReference type="InterPro" id="IPR029485">
    <property type="entry name" value="CAT_C"/>
</dbReference>
<dbReference type="FunFam" id="3.30.200.20:FF:000039">
    <property type="entry name" value="receptor-like protein kinase FERONIA"/>
    <property type="match status" value="1"/>
</dbReference>
<dbReference type="Pfam" id="PF13906">
    <property type="entry name" value="AA_permease_C"/>
    <property type="match status" value="1"/>
</dbReference>
<evidence type="ECO:0000256" key="15">
    <source>
        <dbReference type="ARBA" id="ARBA00023180"/>
    </source>
</evidence>
<keyword evidence="9 16" id="KW-0547">Nucleotide-binding</keyword>
<keyword evidence="6" id="KW-0808">Transferase</keyword>
<evidence type="ECO:0000313" key="21">
    <source>
        <dbReference type="Proteomes" id="UP001055439"/>
    </source>
</evidence>
<dbReference type="Gene3D" id="3.30.200.20">
    <property type="entry name" value="Phosphorylase Kinase, domain 1"/>
    <property type="match status" value="1"/>
</dbReference>
<keyword evidence="7 18" id="KW-0812">Transmembrane</keyword>
<dbReference type="FunFam" id="1.10.510.10:FF:000058">
    <property type="entry name" value="Receptor-like protein kinase FERONIA"/>
    <property type="match status" value="1"/>
</dbReference>
<dbReference type="Pfam" id="PF07714">
    <property type="entry name" value="PK_Tyr_Ser-Thr"/>
    <property type="match status" value="1"/>
</dbReference>
<evidence type="ECO:0000256" key="14">
    <source>
        <dbReference type="ARBA" id="ARBA00023136"/>
    </source>
</evidence>
<feature type="transmembrane region" description="Helical" evidence="18">
    <location>
        <begin position="657"/>
        <end position="677"/>
    </location>
</feature>
<sequence length="1500" mass="164997">MGVGSEGGATTAVKRRGCSCTKDDFFPEESFKSWANYGRALRETGKRLRDRVTARSLEQSELHEVRLRSGHEMKKNLTWWDLIWFGIGAVIGSGIFVLTGQEAREDVGPAVVLSFVVSGISAMLSVFCYTEFAVEIPVAGGSFAYLRVELGDFMAFIAAGNILLEYVIGGAAVARSWTSYFSTLLNHEANDFRIHATALADGYNRLDPIAVVVICIICLVAALSTKGTSRFNYLASIVHVAVILFIIIAGLTKAKVSNYDQFFHFGARGIFKASAVLFFAYVGFDAVSTMAEETKNPAKDIPIGLVGSMTITTLAYCILAVTLCLMQPYGQIDVDAPFSVAFKAVGMNWATYIVAFGALKGMTTVLLVSAVGQARYLTHIARTHMVPPWLAHVNSRTGTPINATVVMLVATAIIAFFTDLGILANLLSISTLFIFMLVAVALIVRRYYVSGETSEANRSKLVVFLLLILASSIATASYWAASENGWVGYVVTVPVWFLSTAGLWWFVPQARAPKLWGVPLVPWLPSASIAINIFLLGSIDGKSYMRFGIWTGLLLIYYFFFGLHASYDTAKADEVAAPVKRVEEGSAAKTGHRHKERFSMKKPEFFCDLHIVRAGCLCQGNADGQFRRSEHFSITAICLLISSRFLIQGAVIRSVRFCGLLLVLLGSLCAASAQAAANPILIDCGCNSTVTVNGRQWIGDSIPGENFTLSSSGITASAAAAVSGEPVYGALCRTARIFNASSSYNFTVLPGNYCIRFHFCPFSFDGFNANDSSFDVTANDLKLVSKFNVPGEIYWKNTRSNSNITSLVKEYLLSVSLNQLKIEFVPESGSFAFISAVEVIPILDRLFAETANRVGSNGLKVPLSLSDRGMETMYRLNVGGPEISSGEDHDLWRKWDSDERFMFSVNAAYSISNTSNVSYASINDSSIAPILVYETARTMTDNQVVEKRFNVSWKFDVDPNFDYLIRLHFCELVYDTPNQRIFRVYINNKTAAENYDVFKQAGGKNKGYHEDYVDAISQKVDTLWLQLGPDSLTSASGTDALLSGVEIFKLSRSANLAHAPERINTVQGGLPDQKPKNKILWTAVGAGAAMTITVLLLFAAFVRYRAHRKKPPPAKRSPVWRPLSLHGAMGSTTNAWASKSPSNKIGSTASSRIERRFTIAEIRAATRNFDDTLVIGTGGFGKVYKGEIDEGMTVAIKRANPQSEQGLKEFETEIEMLSKLRHRHLVSMIGYCDEQNEMILVYEYMANGTLRSHLFGSDLPPLTWKQRLHACIGAARGLHYLHTGAEGGIIHRDVKTTNILLDENFVAKMADFGLSKDGPAFDHTHVSTAVKGSFGYLDPEYFRRQQLTQKSDVYSFGVVLFEVLCARPVINPSLPREQINLAEWALHWQRQKSLERIMDPRLEGNYSSESLKKFADIAEKCLADEGKNRPTMGEVLWHLENVLQLHEAHVQKGDLTSSPTNQARYAGDVSFSLPRIVEGEEEASTEPESIDGVGYQGGHG</sequence>
<dbReference type="FunFam" id="2.60.120.430:FF:000001">
    <property type="entry name" value="Receptor-like protein kinase FERONIA"/>
    <property type="match status" value="1"/>
</dbReference>
<dbReference type="Gene3D" id="1.20.1740.10">
    <property type="entry name" value="Amino acid/polyamine transporter I"/>
    <property type="match status" value="1"/>
</dbReference>
<feature type="compositionally biased region" description="Acidic residues" evidence="17">
    <location>
        <begin position="1479"/>
        <end position="1489"/>
    </location>
</feature>
<dbReference type="PROSITE" id="PS00107">
    <property type="entry name" value="PROTEIN_KINASE_ATP"/>
    <property type="match status" value="1"/>
</dbReference>
<dbReference type="Pfam" id="PF12819">
    <property type="entry name" value="Malectin_like"/>
    <property type="match status" value="1"/>
</dbReference>
<dbReference type="GO" id="GO:0005313">
    <property type="term" value="F:L-glutamate transmembrane transporter activity"/>
    <property type="evidence" value="ECO:0007669"/>
    <property type="project" value="TreeGrafter"/>
</dbReference>
<feature type="transmembrane region" description="Helical" evidence="18">
    <location>
        <begin position="153"/>
        <end position="174"/>
    </location>
</feature>
<evidence type="ECO:0000256" key="18">
    <source>
        <dbReference type="SAM" id="Phobius"/>
    </source>
</evidence>
<feature type="transmembrane region" description="Helical" evidence="18">
    <location>
        <begin position="303"/>
        <end position="329"/>
    </location>
</feature>
<feature type="transmembrane region" description="Helical" evidence="18">
    <location>
        <begin position="543"/>
        <end position="561"/>
    </location>
</feature>
<keyword evidence="10" id="KW-0418">Kinase</keyword>
<dbReference type="OrthoDB" id="738486at2759"/>
<evidence type="ECO:0000256" key="2">
    <source>
        <dbReference type="ARBA" id="ARBA00004167"/>
    </source>
</evidence>
<feature type="transmembrane region" description="Helical" evidence="18">
    <location>
        <begin position="486"/>
        <end position="506"/>
    </location>
</feature>
<evidence type="ECO:0000256" key="13">
    <source>
        <dbReference type="ARBA" id="ARBA00022989"/>
    </source>
</evidence>
<evidence type="ECO:0000256" key="12">
    <source>
        <dbReference type="ARBA" id="ARBA00022970"/>
    </source>
</evidence>
<dbReference type="InterPro" id="IPR017441">
    <property type="entry name" value="Protein_kinase_ATP_BS"/>
</dbReference>
<keyword evidence="11 16" id="KW-0067">ATP-binding</keyword>
<evidence type="ECO:0000259" key="19">
    <source>
        <dbReference type="PROSITE" id="PS50011"/>
    </source>
</evidence>